<protein>
    <submittedName>
        <fullName evidence="2">Uncharacterized protein</fullName>
    </submittedName>
</protein>
<evidence type="ECO:0000256" key="1">
    <source>
        <dbReference type="SAM" id="MobiDB-lite"/>
    </source>
</evidence>
<feature type="compositionally biased region" description="Polar residues" evidence="1">
    <location>
        <begin position="78"/>
        <end position="89"/>
    </location>
</feature>
<accession>A0A8S1IVR7</accession>
<name>A0A8S1IVR7_9CHLO</name>
<dbReference type="Proteomes" id="UP000708148">
    <property type="component" value="Unassembled WGS sequence"/>
</dbReference>
<sequence>MMSTRNKKEKQEKVMRYLHVLVPKYRSEKLRGGGWKGRVMEIETRVRKVFDMSFRNSKDAIKSIEANQKVIMEQLNELRNAQGQSSSVPQPLHRPPLSGGDTGPATGALRRRPSGYVPIDEVGYEYGL</sequence>
<feature type="region of interest" description="Disordered" evidence="1">
    <location>
        <begin position="78"/>
        <end position="113"/>
    </location>
</feature>
<organism evidence="2 3">
    <name type="scientific">Ostreobium quekettii</name>
    <dbReference type="NCBI Taxonomy" id="121088"/>
    <lineage>
        <taxon>Eukaryota</taxon>
        <taxon>Viridiplantae</taxon>
        <taxon>Chlorophyta</taxon>
        <taxon>core chlorophytes</taxon>
        <taxon>Ulvophyceae</taxon>
        <taxon>TCBD clade</taxon>
        <taxon>Bryopsidales</taxon>
        <taxon>Ostreobineae</taxon>
        <taxon>Ostreobiaceae</taxon>
        <taxon>Ostreobium</taxon>
    </lineage>
</organism>
<dbReference type="AlphaFoldDB" id="A0A8S1IVR7"/>
<evidence type="ECO:0000313" key="3">
    <source>
        <dbReference type="Proteomes" id="UP000708148"/>
    </source>
</evidence>
<gene>
    <name evidence="2" type="ORF">OSTQU699_LOCUS3521</name>
</gene>
<evidence type="ECO:0000313" key="2">
    <source>
        <dbReference type="EMBL" id="CAD7698160.1"/>
    </source>
</evidence>
<reference evidence="2" key="1">
    <citation type="submission" date="2020-12" db="EMBL/GenBank/DDBJ databases">
        <authorList>
            <person name="Iha C."/>
        </authorList>
    </citation>
    <scope>NUCLEOTIDE SEQUENCE</scope>
</reference>
<proteinExistence type="predicted"/>
<dbReference type="EMBL" id="CAJHUC010000773">
    <property type="protein sequence ID" value="CAD7698160.1"/>
    <property type="molecule type" value="Genomic_DNA"/>
</dbReference>
<comment type="caution">
    <text evidence="2">The sequence shown here is derived from an EMBL/GenBank/DDBJ whole genome shotgun (WGS) entry which is preliminary data.</text>
</comment>
<keyword evidence="3" id="KW-1185">Reference proteome</keyword>